<reference evidence="2 3" key="1">
    <citation type="submission" date="2016-07" db="EMBL/GenBank/DDBJ databases">
        <title>Pervasive Adenine N6-methylation of Active Genes in Fungi.</title>
        <authorList>
            <consortium name="DOE Joint Genome Institute"/>
            <person name="Mondo S.J."/>
            <person name="Dannebaum R.O."/>
            <person name="Kuo R.C."/>
            <person name="Labutti K."/>
            <person name="Haridas S."/>
            <person name="Kuo A."/>
            <person name="Salamov A."/>
            <person name="Ahrendt S.R."/>
            <person name="Lipzen A."/>
            <person name="Sullivan W."/>
            <person name="Andreopoulos W.B."/>
            <person name="Clum A."/>
            <person name="Lindquist E."/>
            <person name="Daum C."/>
            <person name="Ramamoorthy G.K."/>
            <person name="Gryganskyi A."/>
            <person name="Culley D."/>
            <person name="Magnuson J.K."/>
            <person name="James T.Y."/>
            <person name="O'Malley M.A."/>
            <person name="Stajich J.E."/>
            <person name="Spatafora J.W."/>
            <person name="Visel A."/>
            <person name="Grigoriev I.V."/>
        </authorList>
    </citation>
    <scope>NUCLEOTIDE SEQUENCE [LARGE SCALE GENOMIC DNA]</scope>
    <source>
        <strain evidence="2 3">62-1032</strain>
    </source>
</reference>
<feature type="region of interest" description="Disordered" evidence="1">
    <location>
        <begin position="35"/>
        <end position="66"/>
    </location>
</feature>
<name>A0A1Y2FYY2_9BASI</name>
<dbReference type="OrthoDB" id="10008801at2759"/>
<dbReference type="AlphaFoldDB" id="A0A1Y2FYY2"/>
<gene>
    <name evidence="2" type="ORF">BCR35DRAFT_300460</name>
</gene>
<sequence>MAASRLTRASSILRTLPAGPSSVYATPSAFPCPPSTSRFPISDLRGYRPFSTTPSHRASEAPQSPWEAKGFQSEVPLFERLQQHPECLAAIEHLATTVQAKTGVNLTGGEAPSMKMMWALANDPELRQAAENLMLSLKAAGIEVDPKAAFTALKMMGGEGFEGNQELNDLHNAMRKSEGGEGEGEGEGKGKK</sequence>
<comment type="caution">
    <text evidence="2">The sequence shown here is derived from an EMBL/GenBank/DDBJ whole genome shotgun (WGS) entry which is preliminary data.</text>
</comment>
<protein>
    <submittedName>
        <fullName evidence="2">Uncharacterized protein</fullName>
    </submittedName>
</protein>
<feature type="region of interest" description="Disordered" evidence="1">
    <location>
        <begin position="162"/>
        <end position="192"/>
    </location>
</feature>
<evidence type="ECO:0000313" key="2">
    <source>
        <dbReference type="EMBL" id="ORY89325.1"/>
    </source>
</evidence>
<proteinExistence type="predicted"/>
<evidence type="ECO:0000313" key="3">
    <source>
        <dbReference type="Proteomes" id="UP000193467"/>
    </source>
</evidence>
<dbReference type="Proteomes" id="UP000193467">
    <property type="component" value="Unassembled WGS sequence"/>
</dbReference>
<accession>A0A1Y2FYY2</accession>
<keyword evidence="3" id="KW-1185">Reference proteome</keyword>
<dbReference type="EMBL" id="MCGR01000006">
    <property type="protein sequence ID" value="ORY89325.1"/>
    <property type="molecule type" value="Genomic_DNA"/>
</dbReference>
<evidence type="ECO:0000256" key="1">
    <source>
        <dbReference type="SAM" id="MobiDB-lite"/>
    </source>
</evidence>
<dbReference type="InParanoid" id="A0A1Y2FYY2"/>
<organism evidence="2 3">
    <name type="scientific">Leucosporidium creatinivorum</name>
    <dbReference type="NCBI Taxonomy" id="106004"/>
    <lineage>
        <taxon>Eukaryota</taxon>
        <taxon>Fungi</taxon>
        <taxon>Dikarya</taxon>
        <taxon>Basidiomycota</taxon>
        <taxon>Pucciniomycotina</taxon>
        <taxon>Microbotryomycetes</taxon>
        <taxon>Leucosporidiales</taxon>
        <taxon>Leucosporidium</taxon>
    </lineage>
</organism>